<protein>
    <submittedName>
        <fullName evidence="7">Flippase-like domain-containing protein</fullName>
    </submittedName>
</protein>
<feature type="transmembrane region" description="Helical" evidence="6">
    <location>
        <begin position="259"/>
        <end position="275"/>
    </location>
</feature>
<feature type="transmembrane region" description="Helical" evidence="6">
    <location>
        <begin position="152"/>
        <end position="174"/>
    </location>
</feature>
<keyword evidence="5 6" id="KW-0472">Membrane</keyword>
<feature type="transmembrane region" description="Helical" evidence="6">
    <location>
        <begin position="234"/>
        <end position="252"/>
    </location>
</feature>
<comment type="caution">
    <text evidence="7">The sequence shown here is derived from an EMBL/GenBank/DDBJ whole genome shotgun (WGS) entry which is preliminary data.</text>
</comment>
<evidence type="ECO:0000256" key="2">
    <source>
        <dbReference type="ARBA" id="ARBA00022475"/>
    </source>
</evidence>
<dbReference type="AlphaFoldDB" id="A0A7X9DKB5"/>
<evidence type="ECO:0000256" key="4">
    <source>
        <dbReference type="ARBA" id="ARBA00022989"/>
    </source>
</evidence>
<dbReference type="EMBL" id="JAAZNL010000020">
    <property type="protein sequence ID" value="NMB69992.1"/>
    <property type="molecule type" value="Genomic_DNA"/>
</dbReference>
<evidence type="ECO:0000256" key="6">
    <source>
        <dbReference type="SAM" id="Phobius"/>
    </source>
</evidence>
<keyword evidence="4 6" id="KW-1133">Transmembrane helix</keyword>
<keyword evidence="2" id="KW-1003">Cell membrane</keyword>
<dbReference type="InterPro" id="IPR022791">
    <property type="entry name" value="L-PG_synthase/AglD"/>
</dbReference>
<evidence type="ECO:0000256" key="5">
    <source>
        <dbReference type="ARBA" id="ARBA00023136"/>
    </source>
</evidence>
<sequence>MKENQEMEKKGKSLKKLVLKIIVSAGLIFYILYKVDKQTLITNLKLMDLLFLVPIVAFIVLNYVISSLRWKQLIVHENANKVSLGYLTSLYFIGSFFNNFMPTSIGGDVYKVFKLGKRINDNTFAFTSTFTERFTGVLILVLFSVLSFTGILHFWVILLLVWFVMSMYIGFYILQKLSKKIKIVKKIYESLMVYKGRWTLIFHVFILAVVVQLFSVLTQYTIFLSLGIKLDPFFALFAFPVITLATFFIPSLNGIGVQDALYISLFAFLGVPQELSLAASVLYHLFRLGVSLIGGVLYALGKSD</sequence>
<evidence type="ECO:0000313" key="8">
    <source>
        <dbReference type="Proteomes" id="UP000526033"/>
    </source>
</evidence>
<comment type="subcellular location">
    <subcellularLocation>
        <location evidence="1">Cell membrane</location>
        <topology evidence="1">Multi-pass membrane protein</topology>
    </subcellularLocation>
</comment>
<name>A0A7X9DKB5_UNCKA</name>
<accession>A0A7X9DKB5</accession>
<keyword evidence="3 6" id="KW-0812">Transmembrane</keyword>
<dbReference type="Proteomes" id="UP000526033">
    <property type="component" value="Unassembled WGS sequence"/>
</dbReference>
<evidence type="ECO:0000256" key="3">
    <source>
        <dbReference type="ARBA" id="ARBA00022692"/>
    </source>
</evidence>
<evidence type="ECO:0000256" key="1">
    <source>
        <dbReference type="ARBA" id="ARBA00004651"/>
    </source>
</evidence>
<dbReference type="Pfam" id="PF03706">
    <property type="entry name" value="LPG_synthase_TM"/>
    <property type="match status" value="1"/>
</dbReference>
<proteinExistence type="predicted"/>
<feature type="transmembrane region" description="Helical" evidence="6">
    <location>
        <begin position="45"/>
        <end position="65"/>
    </location>
</feature>
<reference evidence="7 8" key="1">
    <citation type="journal article" date="2020" name="Biotechnol. Biofuels">
        <title>New insights from the biogas microbiome by comprehensive genome-resolved metagenomics of nearly 1600 species originating from multiple anaerobic digesters.</title>
        <authorList>
            <person name="Campanaro S."/>
            <person name="Treu L."/>
            <person name="Rodriguez-R L.M."/>
            <person name="Kovalovszki A."/>
            <person name="Ziels R.M."/>
            <person name="Maus I."/>
            <person name="Zhu X."/>
            <person name="Kougias P.G."/>
            <person name="Basile A."/>
            <person name="Luo G."/>
            <person name="Schluter A."/>
            <person name="Konstantinidis K.T."/>
            <person name="Angelidaki I."/>
        </authorList>
    </citation>
    <scope>NUCLEOTIDE SEQUENCE [LARGE SCALE GENOMIC DNA]</scope>
    <source>
        <strain evidence="7">AS27yjCOA_165</strain>
    </source>
</reference>
<dbReference type="PANTHER" id="PTHR40277">
    <property type="entry name" value="BLL5419 PROTEIN"/>
    <property type="match status" value="1"/>
</dbReference>
<gene>
    <name evidence="7" type="ORF">GYA27_02215</name>
</gene>
<dbReference type="GO" id="GO:0005886">
    <property type="term" value="C:plasma membrane"/>
    <property type="evidence" value="ECO:0007669"/>
    <property type="project" value="UniProtKB-SubCell"/>
</dbReference>
<dbReference type="PANTHER" id="PTHR40277:SF1">
    <property type="entry name" value="BLL5419 PROTEIN"/>
    <property type="match status" value="1"/>
</dbReference>
<feature type="transmembrane region" description="Helical" evidence="6">
    <location>
        <begin position="200"/>
        <end position="222"/>
    </location>
</feature>
<evidence type="ECO:0000313" key="7">
    <source>
        <dbReference type="EMBL" id="NMB69992.1"/>
    </source>
</evidence>
<feature type="transmembrane region" description="Helical" evidence="6">
    <location>
        <begin position="17"/>
        <end position="33"/>
    </location>
</feature>
<organism evidence="7 8">
    <name type="scientific">candidate division WWE3 bacterium</name>
    <dbReference type="NCBI Taxonomy" id="2053526"/>
    <lineage>
        <taxon>Bacteria</taxon>
        <taxon>Katanobacteria</taxon>
    </lineage>
</organism>